<dbReference type="OrthoDB" id="6165525at2"/>
<proteinExistence type="predicted"/>
<dbReference type="Proteomes" id="UP000283063">
    <property type="component" value="Chromosome"/>
</dbReference>
<dbReference type="PROSITE" id="PS51352">
    <property type="entry name" value="THIOREDOXIN_2"/>
    <property type="match status" value="1"/>
</dbReference>
<dbReference type="EMBL" id="CP033219">
    <property type="protein sequence ID" value="AZV76931.1"/>
    <property type="molecule type" value="Genomic_DNA"/>
</dbReference>
<evidence type="ECO:0000313" key="3">
    <source>
        <dbReference type="Proteomes" id="UP000283063"/>
    </source>
</evidence>
<dbReference type="RefSeq" id="WP_127747449.1">
    <property type="nucleotide sequence ID" value="NZ_CP033219.1"/>
</dbReference>
<name>A0A3T0MYU4_9RHOB</name>
<organism evidence="2 3">
    <name type="scientific">Parasedimentitalea marina</name>
    <dbReference type="NCBI Taxonomy" id="2483033"/>
    <lineage>
        <taxon>Bacteria</taxon>
        <taxon>Pseudomonadati</taxon>
        <taxon>Pseudomonadota</taxon>
        <taxon>Alphaproteobacteria</taxon>
        <taxon>Rhodobacterales</taxon>
        <taxon>Paracoccaceae</taxon>
        <taxon>Parasedimentitalea</taxon>
    </lineage>
</organism>
<protein>
    <submittedName>
        <fullName evidence="2">Thioredoxin family protein</fullName>
    </submittedName>
</protein>
<evidence type="ECO:0000259" key="1">
    <source>
        <dbReference type="PROSITE" id="PS51352"/>
    </source>
</evidence>
<sequence length="168" mass="18528">MKKQPKKLRKKRVGMPIDPAAVAEKAKIEGRRRFLRIVRNGAISLPVLAGVGYFSVQSVQASICEADLTKIGQGKPSIVQVHDPQCPLCRTLQRQTRKALKSFDSDSFTFLVANIKTPDGSSFAARYGVPHVTLLLFDASGEMVQIVRGPSDTESLRAIFETHLKTYS</sequence>
<keyword evidence="3" id="KW-1185">Reference proteome</keyword>
<evidence type="ECO:0000313" key="2">
    <source>
        <dbReference type="EMBL" id="AZV76931.1"/>
    </source>
</evidence>
<dbReference type="InterPro" id="IPR013766">
    <property type="entry name" value="Thioredoxin_domain"/>
</dbReference>
<feature type="domain" description="Thioredoxin" evidence="1">
    <location>
        <begin position="45"/>
        <end position="165"/>
    </location>
</feature>
<dbReference type="KEGG" id="sedi:EBB79_02810"/>
<dbReference type="InterPro" id="IPR036249">
    <property type="entry name" value="Thioredoxin-like_sf"/>
</dbReference>
<dbReference type="AlphaFoldDB" id="A0A3T0MYU4"/>
<reference evidence="2 3" key="1">
    <citation type="submission" date="2018-10" db="EMBL/GenBank/DDBJ databases">
        <title>Parasedimentitalea marina sp. nov., a psychrophilic bacterium isolated from deep seawater of the New Britain Trench.</title>
        <authorList>
            <person name="Cao J."/>
        </authorList>
    </citation>
    <scope>NUCLEOTIDE SEQUENCE [LARGE SCALE GENOMIC DNA]</scope>
    <source>
        <strain evidence="2 3">W43</strain>
    </source>
</reference>
<dbReference type="SUPFAM" id="SSF52833">
    <property type="entry name" value="Thioredoxin-like"/>
    <property type="match status" value="1"/>
</dbReference>
<dbReference type="Gene3D" id="3.40.30.10">
    <property type="entry name" value="Glutaredoxin"/>
    <property type="match status" value="1"/>
</dbReference>
<gene>
    <name evidence="2" type="ORF">EBB79_02810</name>
</gene>
<accession>A0A3T0MYU4</accession>